<accession>A0A3G4ZV23</accession>
<name>A0A3G4ZV23_9VIRU</name>
<proteinExistence type="predicted"/>
<organism evidence="1">
    <name type="scientific">Edafosvirus sp</name>
    <dbReference type="NCBI Taxonomy" id="2487765"/>
    <lineage>
        <taxon>Viruses</taxon>
        <taxon>Varidnaviria</taxon>
        <taxon>Bamfordvirae</taxon>
        <taxon>Nucleocytoviricota</taxon>
        <taxon>Megaviricetes</taxon>
        <taxon>Imitervirales</taxon>
        <taxon>Mimiviridae</taxon>
        <taxon>Klosneuvirinae</taxon>
    </lineage>
</organism>
<protein>
    <submittedName>
        <fullName evidence="1">Uncharacterized protein</fullName>
    </submittedName>
</protein>
<evidence type="ECO:0000313" key="1">
    <source>
        <dbReference type="EMBL" id="AYV78757.1"/>
    </source>
</evidence>
<sequence length="180" mass="21147">MPTSCHCISEVKKIFSDTEYKDCLFQIHPIIEMYHESGGSIVIEEKLWNTLEAKFKKFKKTENVITSYTFRDLELTIDKHDNRSYIIKSPVKIILDKELLIVSKIDYITPEKFPIIDKYHKKSVQNISSYLCNSINVSFIVDDNNYHYILINFMNNDKNKKESDIVNSLESVFKIIQSVH</sequence>
<reference evidence="1" key="1">
    <citation type="submission" date="2018-10" db="EMBL/GenBank/DDBJ databases">
        <title>Hidden diversity of soil giant viruses.</title>
        <authorList>
            <person name="Schulz F."/>
            <person name="Alteio L."/>
            <person name="Goudeau D."/>
            <person name="Ryan E.M."/>
            <person name="Malmstrom R.R."/>
            <person name="Blanchard J."/>
            <person name="Woyke T."/>
        </authorList>
    </citation>
    <scope>NUCLEOTIDE SEQUENCE</scope>
    <source>
        <strain evidence="1">EDV1</strain>
    </source>
</reference>
<dbReference type="EMBL" id="MK072095">
    <property type="protein sequence ID" value="AYV78757.1"/>
    <property type="molecule type" value="Genomic_DNA"/>
</dbReference>
<gene>
    <name evidence="1" type="ORF">Edafosvirus30_8</name>
</gene>